<comment type="caution">
    <text evidence="1">The sequence shown here is derived from an EMBL/GenBank/DDBJ whole genome shotgun (WGS) entry which is preliminary data.</text>
</comment>
<reference evidence="1 2" key="1">
    <citation type="submission" date="2019-08" db="EMBL/GenBank/DDBJ databases">
        <authorList>
            <person name="Shi S."/>
        </authorList>
    </citation>
    <scope>NUCLEOTIDE SEQUENCE [LARGE SCALE GENOMIC DNA]</scope>
    <source>
        <strain evidence="1 2">GY10130</strain>
    </source>
</reference>
<evidence type="ECO:0000313" key="2">
    <source>
        <dbReference type="Proteomes" id="UP000321926"/>
    </source>
</evidence>
<gene>
    <name evidence="1" type="ORF">FVR03_05180</name>
</gene>
<dbReference type="Proteomes" id="UP000321926">
    <property type="component" value="Unassembled WGS sequence"/>
</dbReference>
<protein>
    <submittedName>
        <fullName evidence="1">Uncharacterized protein</fullName>
    </submittedName>
</protein>
<dbReference type="EMBL" id="VRTY01000013">
    <property type="protein sequence ID" value="TXK50285.1"/>
    <property type="molecule type" value="Genomic_DNA"/>
</dbReference>
<organism evidence="1 2">
    <name type="scientific">Pontibacter qinzhouensis</name>
    <dbReference type="NCBI Taxonomy" id="2603253"/>
    <lineage>
        <taxon>Bacteria</taxon>
        <taxon>Pseudomonadati</taxon>
        <taxon>Bacteroidota</taxon>
        <taxon>Cytophagia</taxon>
        <taxon>Cytophagales</taxon>
        <taxon>Hymenobacteraceae</taxon>
        <taxon>Pontibacter</taxon>
    </lineage>
</organism>
<sequence>MKTFFNSTVATAVACLSLFSCTQQDEELSPNESLKVSQQSDLVGFDPTTCNLIQSFGTGELPRAVDVIEENRAIFTVKAQRRGHNGKYLNETSAVLLDPQDPATNLLNPFDTQMAGVYGLLTVGDESGLAANETGGRVILDFTPVSSVTMKTLVVADIEESEAGSKVQLFSSTGQLLDEKPLPVTGDKGLGFVSFDNVPGVAKVIVTFGYERQKSGSGAIARLQLCIEGEGVDDFCFQSINSVWMQYTGSNPANITVKAKEGAASKVVYSGKGVKPGTMFKLENAAGFGEALVVETQRKDKETIPMTCNGPTSLKKQYGNFKLVEVRSGAGMPLLLQ</sequence>
<proteinExistence type="predicted"/>
<dbReference type="OrthoDB" id="848240at2"/>
<accession>A0A5C8KAJ9</accession>
<dbReference type="PROSITE" id="PS51257">
    <property type="entry name" value="PROKAR_LIPOPROTEIN"/>
    <property type="match status" value="1"/>
</dbReference>
<keyword evidence="2" id="KW-1185">Reference proteome</keyword>
<dbReference type="AlphaFoldDB" id="A0A5C8KAJ9"/>
<evidence type="ECO:0000313" key="1">
    <source>
        <dbReference type="EMBL" id="TXK50285.1"/>
    </source>
</evidence>
<dbReference type="RefSeq" id="WP_147920698.1">
    <property type="nucleotide sequence ID" value="NZ_VRTY01000013.1"/>
</dbReference>
<name>A0A5C8KAJ9_9BACT</name>